<comment type="caution">
    <text evidence="2">The sequence shown here is derived from an EMBL/GenBank/DDBJ whole genome shotgun (WGS) entry which is preliminary data.</text>
</comment>
<protein>
    <submittedName>
        <fullName evidence="2">DUF481 domain-containing protein</fullName>
    </submittedName>
</protein>
<name>A0A3D4VB89_9BACT</name>
<dbReference type="Pfam" id="PF04338">
    <property type="entry name" value="DUF481"/>
    <property type="match status" value="1"/>
</dbReference>
<proteinExistence type="predicted"/>
<dbReference type="Proteomes" id="UP000264071">
    <property type="component" value="Unassembled WGS sequence"/>
</dbReference>
<dbReference type="AlphaFoldDB" id="A0A3D4VB89"/>
<keyword evidence="1" id="KW-0732">Signal</keyword>
<gene>
    <name evidence="2" type="ORF">DGD08_10400</name>
</gene>
<feature type="chain" id="PRO_5017766452" evidence="1">
    <location>
        <begin position="33"/>
        <end position="275"/>
    </location>
</feature>
<dbReference type="InterPro" id="IPR007433">
    <property type="entry name" value="DUF481"/>
</dbReference>
<evidence type="ECO:0000313" key="3">
    <source>
        <dbReference type="Proteomes" id="UP000264071"/>
    </source>
</evidence>
<sequence>MTLRRPAPRTRVRHLQALLLLSAVLLPHPGHAQDAAAETTTWRRSVETSGSLLYGAASQRVLNGMISIGSESARRQLRADVQSGYGDAIDQVSGERRVIVRNTRGTFSVDLTPRARVSPFAFGLAETSLQQRLASRYSAGAGAKLTVWRPDSVRGGFQEDGSISLAALGEETRAIRINDTTPAAGTGTRYRWSLRARYRTRIGESLRFSHLTLYQPTIDRVARYTMESTTTLAVPLRSAIELTLTHRERLDSEAMDRGAPSNRDGQFLFGLRASF</sequence>
<evidence type="ECO:0000313" key="2">
    <source>
        <dbReference type="EMBL" id="HCT57597.1"/>
    </source>
</evidence>
<dbReference type="EMBL" id="DPIY01000010">
    <property type="protein sequence ID" value="HCT57597.1"/>
    <property type="molecule type" value="Genomic_DNA"/>
</dbReference>
<feature type="signal peptide" evidence="1">
    <location>
        <begin position="1"/>
        <end position="32"/>
    </location>
</feature>
<organism evidence="2 3">
    <name type="scientific">Gemmatimonas aurantiaca</name>
    <dbReference type="NCBI Taxonomy" id="173480"/>
    <lineage>
        <taxon>Bacteria</taxon>
        <taxon>Pseudomonadati</taxon>
        <taxon>Gemmatimonadota</taxon>
        <taxon>Gemmatimonadia</taxon>
        <taxon>Gemmatimonadales</taxon>
        <taxon>Gemmatimonadaceae</taxon>
        <taxon>Gemmatimonas</taxon>
    </lineage>
</organism>
<reference evidence="2 3" key="1">
    <citation type="journal article" date="2018" name="Nat. Biotechnol.">
        <title>A standardized bacterial taxonomy based on genome phylogeny substantially revises the tree of life.</title>
        <authorList>
            <person name="Parks D.H."/>
            <person name="Chuvochina M."/>
            <person name="Waite D.W."/>
            <person name="Rinke C."/>
            <person name="Skarshewski A."/>
            <person name="Chaumeil P.A."/>
            <person name="Hugenholtz P."/>
        </authorList>
    </citation>
    <scope>NUCLEOTIDE SEQUENCE [LARGE SCALE GENOMIC DNA]</scope>
    <source>
        <strain evidence="2">UBA8844</strain>
    </source>
</reference>
<evidence type="ECO:0000256" key="1">
    <source>
        <dbReference type="SAM" id="SignalP"/>
    </source>
</evidence>
<accession>A0A3D4VB89</accession>